<evidence type="ECO:0000256" key="1">
    <source>
        <dbReference type="PROSITE-ProRule" id="PRU00473"/>
    </source>
</evidence>
<sequence>MAIRRRHAPADQEDEGFFVSMTDMMVGMLFLFILMLMFFALKFNEASVHFTETTKDLTTAEDTRKAILENLQNSLKSQGIQVEIDIENGILRLPESILFPTNRADLTSQGVQAVGILARALGGVLPCYTHIEGRERPADCPESKHTVESVFVEGHTDNTGSNGLNWNLSSQRALNTYQTLINENSVLERLHNTRSLAVFGISGYGQHRPVQPNNTTAQKAQNRRIDLRFIMTTPKAPGVEKVEKQVEELAR</sequence>
<accession>M2Z1Q7</accession>
<feature type="transmembrane region" description="Helical" evidence="2">
    <location>
        <begin position="21"/>
        <end position="41"/>
    </location>
</feature>
<protein>
    <submittedName>
        <fullName evidence="4">OmpA/MotB domain-containing protein</fullName>
    </submittedName>
</protein>
<dbReference type="GO" id="GO:0016020">
    <property type="term" value="C:membrane"/>
    <property type="evidence" value="ECO:0007669"/>
    <property type="project" value="UniProtKB-UniRule"/>
</dbReference>
<evidence type="ECO:0000313" key="5">
    <source>
        <dbReference type="Proteomes" id="UP000011744"/>
    </source>
</evidence>
<dbReference type="PATRIC" id="fig|1244869.3.peg.3883"/>
<dbReference type="InterPro" id="IPR006665">
    <property type="entry name" value="OmpA-like"/>
</dbReference>
<keyword evidence="1 2" id="KW-0472">Membrane</keyword>
<dbReference type="CDD" id="cd07185">
    <property type="entry name" value="OmpA_C-like"/>
    <property type="match status" value="1"/>
</dbReference>
<comment type="caution">
    <text evidence="4">The sequence shown here is derived from an EMBL/GenBank/DDBJ whole genome shotgun (WGS) entry which is preliminary data.</text>
</comment>
<dbReference type="STRING" id="1244869.H261_19491"/>
<feature type="domain" description="OmpA-like" evidence="3">
    <location>
        <begin position="86"/>
        <end position="233"/>
    </location>
</feature>
<name>M2Z1Q7_9PROT</name>
<dbReference type="EMBL" id="AONQ01000075">
    <property type="protein sequence ID" value="EME68215.1"/>
    <property type="molecule type" value="Genomic_DNA"/>
</dbReference>
<organism evidence="4 5">
    <name type="scientific">Paramagnetospirillum caucaseum</name>
    <dbReference type="NCBI Taxonomy" id="1244869"/>
    <lineage>
        <taxon>Bacteria</taxon>
        <taxon>Pseudomonadati</taxon>
        <taxon>Pseudomonadota</taxon>
        <taxon>Alphaproteobacteria</taxon>
        <taxon>Rhodospirillales</taxon>
        <taxon>Magnetospirillaceae</taxon>
        <taxon>Paramagnetospirillum</taxon>
    </lineage>
</organism>
<dbReference type="InterPro" id="IPR036737">
    <property type="entry name" value="OmpA-like_sf"/>
</dbReference>
<dbReference type="RefSeq" id="WP_008620903.1">
    <property type="nucleotide sequence ID" value="NZ_AONQ01000075.1"/>
</dbReference>
<proteinExistence type="predicted"/>
<evidence type="ECO:0000313" key="4">
    <source>
        <dbReference type="EMBL" id="EME68215.1"/>
    </source>
</evidence>
<dbReference type="PANTHER" id="PTHR30329:SF20">
    <property type="entry name" value="EXPORTED PROTEIN"/>
    <property type="match status" value="1"/>
</dbReference>
<dbReference type="SUPFAM" id="SSF103088">
    <property type="entry name" value="OmpA-like"/>
    <property type="match status" value="1"/>
</dbReference>
<dbReference type="PANTHER" id="PTHR30329">
    <property type="entry name" value="STATOR ELEMENT OF FLAGELLAR MOTOR COMPLEX"/>
    <property type="match status" value="1"/>
</dbReference>
<dbReference type="eggNOG" id="COG1360">
    <property type="taxonomic scope" value="Bacteria"/>
</dbReference>
<keyword evidence="5" id="KW-1185">Reference proteome</keyword>
<evidence type="ECO:0000256" key="2">
    <source>
        <dbReference type="SAM" id="Phobius"/>
    </source>
</evidence>
<evidence type="ECO:0000259" key="3">
    <source>
        <dbReference type="PROSITE" id="PS51123"/>
    </source>
</evidence>
<dbReference type="Gene3D" id="3.30.1330.60">
    <property type="entry name" value="OmpA-like domain"/>
    <property type="match status" value="1"/>
</dbReference>
<dbReference type="PROSITE" id="PS51123">
    <property type="entry name" value="OMPA_2"/>
    <property type="match status" value="1"/>
</dbReference>
<dbReference type="AlphaFoldDB" id="M2Z1Q7"/>
<dbReference type="OrthoDB" id="9782229at2"/>
<dbReference type="Proteomes" id="UP000011744">
    <property type="component" value="Unassembled WGS sequence"/>
</dbReference>
<gene>
    <name evidence="4" type="ORF">H261_19491</name>
</gene>
<keyword evidence="2" id="KW-0812">Transmembrane</keyword>
<dbReference type="Pfam" id="PF00691">
    <property type="entry name" value="OmpA"/>
    <property type="match status" value="1"/>
</dbReference>
<dbReference type="InterPro" id="IPR050330">
    <property type="entry name" value="Bact_OuterMem_StrucFunc"/>
</dbReference>
<keyword evidence="2" id="KW-1133">Transmembrane helix</keyword>
<reference evidence="4 5" key="1">
    <citation type="journal article" date="2014" name="Genome Announc.">
        <title>Draft Genome Sequence of Magnetospirillum sp. Strain SO-1, a Freshwater Magnetotactic Bacterium Isolated from the Ol'khovka River, Russia.</title>
        <authorList>
            <person name="Grouzdev D.S."/>
            <person name="Dziuba M.V."/>
            <person name="Sukhacheva M.S."/>
            <person name="Mardanov A.V."/>
            <person name="Beletskiy A.V."/>
            <person name="Kuznetsov B.B."/>
            <person name="Skryabin K.G."/>
        </authorList>
    </citation>
    <scope>NUCLEOTIDE SEQUENCE [LARGE SCALE GENOMIC DNA]</scope>
    <source>
        <strain evidence="4 5">SO-1</strain>
    </source>
</reference>